<dbReference type="VEuPathDB" id="FungiDB:JI435_413520"/>
<dbReference type="EMBL" id="CP069031">
    <property type="protein sequence ID" value="QRC99467.1"/>
    <property type="molecule type" value="Genomic_DNA"/>
</dbReference>
<gene>
    <name evidence="1" type="ORF">JI435_413520</name>
</gene>
<accession>A0A7U2F660</accession>
<sequence>MRPTPGTTRHSQKSRSAMSARYNIAHQTLGLWRRMRACSRSAKSGNLVTKDKPLAVTRFANVTSAAAGPPLRYCRVPLHNRVENSQNSAKYVCNVQNGESSL</sequence>
<organism evidence="1 2">
    <name type="scientific">Phaeosphaeria nodorum (strain SN15 / ATCC MYA-4574 / FGSC 10173)</name>
    <name type="common">Glume blotch fungus</name>
    <name type="synonym">Parastagonospora nodorum</name>
    <dbReference type="NCBI Taxonomy" id="321614"/>
    <lineage>
        <taxon>Eukaryota</taxon>
        <taxon>Fungi</taxon>
        <taxon>Dikarya</taxon>
        <taxon>Ascomycota</taxon>
        <taxon>Pezizomycotina</taxon>
        <taxon>Dothideomycetes</taxon>
        <taxon>Pleosporomycetidae</taxon>
        <taxon>Pleosporales</taxon>
        <taxon>Pleosporineae</taxon>
        <taxon>Phaeosphaeriaceae</taxon>
        <taxon>Parastagonospora</taxon>
    </lineage>
</organism>
<reference evidence="2" key="1">
    <citation type="journal article" date="2021" name="BMC Genomics">
        <title>Chromosome-level genome assembly and manually-curated proteome of model necrotroph Parastagonospora nodorum Sn15 reveals a genome-wide trove of candidate effector homologs, and redundancy of virulence-related functions within an accessory chromosome.</title>
        <authorList>
            <person name="Bertazzoni S."/>
            <person name="Jones D.A.B."/>
            <person name="Phan H.T."/>
            <person name="Tan K.-C."/>
            <person name="Hane J.K."/>
        </authorList>
    </citation>
    <scope>NUCLEOTIDE SEQUENCE [LARGE SCALE GENOMIC DNA]</scope>
    <source>
        <strain evidence="2">SN15 / ATCC MYA-4574 / FGSC 10173)</strain>
    </source>
</reference>
<dbReference type="AlphaFoldDB" id="A0A7U2F660"/>
<name>A0A7U2F660_PHANO</name>
<protein>
    <submittedName>
        <fullName evidence="1">Uncharacterized protein</fullName>
    </submittedName>
</protein>
<evidence type="ECO:0000313" key="2">
    <source>
        <dbReference type="Proteomes" id="UP000663193"/>
    </source>
</evidence>
<dbReference type="Proteomes" id="UP000663193">
    <property type="component" value="Chromosome 9"/>
</dbReference>
<proteinExistence type="predicted"/>
<evidence type="ECO:0000313" key="1">
    <source>
        <dbReference type="EMBL" id="QRC99467.1"/>
    </source>
</evidence>
<keyword evidence="2" id="KW-1185">Reference proteome</keyword>